<sequence length="62" mass="6777">MKKNTIIASIIGLVLQCFGLGFMLYGVNNNEKFTWIGYGIMSIGFIIIVIGLIILGIKKDGL</sequence>
<dbReference type="Proteomes" id="UP001252186">
    <property type="component" value="Unassembled WGS sequence"/>
</dbReference>
<gene>
    <name evidence="2" type="ORF">RM519_10590</name>
</gene>
<evidence type="ECO:0000313" key="3">
    <source>
        <dbReference type="Proteomes" id="UP001252186"/>
    </source>
</evidence>
<keyword evidence="1" id="KW-0472">Membrane</keyword>
<feature type="transmembrane region" description="Helical" evidence="1">
    <location>
        <begin position="33"/>
        <end position="57"/>
    </location>
</feature>
<dbReference type="RefSeq" id="WP_311593781.1">
    <property type="nucleotide sequence ID" value="NZ_JAVRHV010000005.1"/>
</dbReference>
<dbReference type="EMBL" id="JAVRHV010000005">
    <property type="protein sequence ID" value="MDT0553694.1"/>
    <property type="molecule type" value="Genomic_DNA"/>
</dbReference>
<evidence type="ECO:0000313" key="2">
    <source>
        <dbReference type="EMBL" id="MDT0553694.1"/>
    </source>
</evidence>
<keyword evidence="1" id="KW-1133">Transmembrane helix</keyword>
<proteinExistence type="predicted"/>
<name>A0ABU2Y7S2_9FLAO</name>
<comment type="caution">
    <text evidence="2">The sequence shown here is derived from an EMBL/GenBank/DDBJ whole genome shotgun (WGS) entry which is preliminary data.</text>
</comment>
<accession>A0ABU2Y7S2</accession>
<keyword evidence="3" id="KW-1185">Reference proteome</keyword>
<keyword evidence="1" id="KW-0812">Transmembrane</keyword>
<organism evidence="2 3">
    <name type="scientific">Urechidicola vernalis</name>
    <dbReference type="NCBI Taxonomy" id="3075600"/>
    <lineage>
        <taxon>Bacteria</taxon>
        <taxon>Pseudomonadati</taxon>
        <taxon>Bacteroidota</taxon>
        <taxon>Flavobacteriia</taxon>
        <taxon>Flavobacteriales</taxon>
        <taxon>Flavobacteriaceae</taxon>
        <taxon>Urechidicola</taxon>
    </lineage>
</organism>
<feature type="transmembrane region" description="Helical" evidence="1">
    <location>
        <begin position="7"/>
        <end position="27"/>
    </location>
</feature>
<protein>
    <submittedName>
        <fullName evidence="2">Uncharacterized protein</fullName>
    </submittedName>
</protein>
<reference evidence="2 3" key="1">
    <citation type="submission" date="2023-09" db="EMBL/GenBank/DDBJ databases">
        <authorList>
            <person name="Rey-Velasco X."/>
        </authorList>
    </citation>
    <scope>NUCLEOTIDE SEQUENCE [LARGE SCALE GENOMIC DNA]</scope>
    <source>
        <strain evidence="2 3">P050</strain>
    </source>
</reference>
<evidence type="ECO:0000256" key="1">
    <source>
        <dbReference type="SAM" id="Phobius"/>
    </source>
</evidence>